<keyword evidence="3" id="KW-0041">Annexin</keyword>
<dbReference type="EMBL" id="CAUOFW020006858">
    <property type="protein sequence ID" value="CAK9176624.1"/>
    <property type="molecule type" value="Genomic_DNA"/>
</dbReference>
<sequence length="122" mass="13938">MHAITFRRIHVIFNWFQRAVLLWMHDPAGRDATIVRQALSGSIIDLKVATEVICSRTSSQIQHFKQVYHAMFGVYLEQDIEFQASADHKKHDKSRIAKCFLGGAPLSVIETMPGERNDEKLS</sequence>
<evidence type="ECO:0000256" key="3">
    <source>
        <dbReference type="ARBA" id="ARBA00023216"/>
    </source>
</evidence>
<dbReference type="InterPro" id="IPR018502">
    <property type="entry name" value="Annexin_repeat"/>
</dbReference>
<keyword evidence="4" id="KW-0732">Signal</keyword>
<evidence type="ECO:0000313" key="5">
    <source>
        <dbReference type="EMBL" id="CAK9176624.1"/>
    </source>
</evidence>
<feature type="chain" id="PRO_5044812712" description="Annexin" evidence="4">
    <location>
        <begin position="22"/>
        <end position="122"/>
    </location>
</feature>
<reference evidence="5 6" key="1">
    <citation type="submission" date="2024-02" db="EMBL/GenBank/DDBJ databases">
        <authorList>
            <person name="Vignale AGUSTIN F."/>
            <person name="Sosa J E."/>
            <person name="Modenutti C."/>
        </authorList>
    </citation>
    <scope>NUCLEOTIDE SEQUENCE [LARGE SCALE GENOMIC DNA]</scope>
</reference>
<dbReference type="SUPFAM" id="SSF47874">
    <property type="entry name" value="Annexin"/>
    <property type="match status" value="1"/>
</dbReference>
<dbReference type="Gene3D" id="1.10.220.10">
    <property type="entry name" value="Annexin"/>
    <property type="match status" value="1"/>
</dbReference>
<feature type="signal peptide" evidence="4">
    <location>
        <begin position="1"/>
        <end position="21"/>
    </location>
</feature>
<comment type="similarity">
    <text evidence="1">Belongs to the annexin family.</text>
</comment>
<dbReference type="PANTHER" id="PTHR10502:SF102">
    <property type="entry name" value="ANNEXIN B11"/>
    <property type="match status" value="1"/>
</dbReference>
<keyword evidence="6" id="KW-1185">Reference proteome</keyword>
<dbReference type="InterPro" id="IPR037104">
    <property type="entry name" value="Annexin_sf"/>
</dbReference>
<evidence type="ECO:0000313" key="6">
    <source>
        <dbReference type="Proteomes" id="UP001642360"/>
    </source>
</evidence>
<dbReference type="PANTHER" id="PTHR10502">
    <property type="entry name" value="ANNEXIN"/>
    <property type="match status" value="1"/>
</dbReference>
<evidence type="ECO:0000256" key="1">
    <source>
        <dbReference type="ARBA" id="ARBA00007831"/>
    </source>
</evidence>
<keyword evidence="2" id="KW-0677">Repeat</keyword>
<accession>A0ABC8U8L3</accession>
<comment type="caution">
    <text evidence="5">The sequence shown here is derived from an EMBL/GenBank/DDBJ whole genome shotgun (WGS) entry which is preliminary data.</text>
</comment>
<protein>
    <recommendedName>
        <fullName evidence="7">Annexin</fullName>
    </recommendedName>
</protein>
<organism evidence="5 6">
    <name type="scientific">Ilex paraguariensis</name>
    <name type="common">yerba mate</name>
    <dbReference type="NCBI Taxonomy" id="185542"/>
    <lineage>
        <taxon>Eukaryota</taxon>
        <taxon>Viridiplantae</taxon>
        <taxon>Streptophyta</taxon>
        <taxon>Embryophyta</taxon>
        <taxon>Tracheophyta</taxon>
        <taxon>Spermatophyta</taxon>
        <taxon>Magnoliopsida</taxon>
        <taxon>eudicotyledons</taxon>
        <taxon>Gunneridae</taxon>
        <taxon>Pentapetalae</taxon>
        <taxon>asterids</taxon>
        <taxon>campanulids</taxon>
        <taxon>Aquifoliales</taxon>
        <taxon>Aquifoliaceae</taxon>
        <taxon>Ilex</taxon>
    </lineage>
</organism>
<evidence type="ECO:0008006" key="7">
    <source>
        <dbReference type="Google" id="ProtNLM"/>
    </source>
</evidence>
<dbReference type="AlphaFoldDB" id="A0ABC8U8L3"/>
<proteinExistence type="inferred from homology"/>
<dbReference type="Pfam" id="PF00191">
    <property type="entry name" value="Annexin"/>
    <property type="match status" value="1"/>
</dbReference>
<gene>
    <name evidence="5" type="ORF">ILEXP_LOCUS46481</name>
</gene>
<evidence type="ECO:0000256" key="2">
    <source>
        <dbReference type="ARBA" id="ARBA00022737"/>
    </source>
</evidence>
<name>A0ABC8U8L3_9AQUA</name>
<dbReference type="Proteomes" id="UP001642360">
    <property type="component" value="Unassembled WGS sequence"/>
</dbReference>
<evidence type="ECO:0000256" key="4">
    <source>
        <dbReference type="SAM" id="SignalP"/>
    </source>
</evidence>
<dbReference type="PROSITE" id="PS51897">
    <property type="entry name" value="ANNEXIN_2"/>
    <property type="match status" value="1"/>
</dbReference>